<dbReference type="GO" id="GO:0031505">
    <property type="term" value="P:fungal-type cell wall organization"/>
    <property type="evidence" value="ECO:0007669"/>
    <property type="project" value="TreeGrafter"/>
</dbReference>
<proteinExistence type="inferred from homology"/>
<dbReference type="EMBL" id="JAUJFL010000006">
    <property type="protein sequence ID" value="KAK2600435.1"/>
    <property type="molecule type" value="Genomic_DNA"/>
</dbReference>
<evidence type="ECO:0000256" key="15">
    <source>
        <dbReference type="SAM" id="SignalP"/>
    </source>
</evidence>
<dbReference type="SUPFAM" id="SSF49899">
    <property type="entry name" value="Concanavalin A-like lectins/glucanases"/>
    <property type="match status" value="1"/>
</dbReference>
<dbReference type="PROSITE" id="PS51762">
    <property type="entry name" value="GH16_2"/>
    <property type="match status" value="1"/>
</dbReference>
<keyword evidence="18" id="KW-1185">Reference proteome</keyword>
<keyword evidence="7" id="KW-0378">Hydrolase</keyword>
<dbReference type="InterPro" id="IPR050546">
    <property type="entry name" value="Glycosyl_Hydrlase_16"/>
</dbReference>
<evidence type="ECO:0000256" key="9">
    <source>
        <dbReference type="ARBA" id="ARBA00023180"/>
    </source>
</evidence>
<comment type="similarity">
    <text evidence="12">Belongs to the glycosyl hydrolase 16 family. CRH1 subfamily.</text>
</comment>
<dbReference type="AlphaFoldDB" id="A0AAD9S616"/>
<feature type="chain" id="PRO_5042442561" description="chitinase" evidence="15">
    <location>
        <begin position="24"/>
        <end position="429"/>
    </location>
</feature>
<dbReference type="InterPro" id="IPR013320">
    <property type="entry name" value="ConA-like_dom_sf"/>
</dbReference>
<evidence type="ECO:0000256" key="14">
    <source>
        <dbReference type="SAM" id="Phobius"/>
    </source>
</evidence>
<keyword evidence="14" id="KW-1133">Transmembrane helix</keyword>
<evidence type="ECO:0000313" key="18">
    <source>
        <dbReference type="Proteomes" id="UP001265746"/>
    </source>
</evidence>
<evidence type="ECO:0000256" key="6">
    <source>
        <dbReference type="ARBA" id="ARBA00022729"/>
    </source>
</evidence>
<accession>A0AAD9S616</accession>
<dbReference type="GO" id="GO:0009277">
    <property type="term" value="C:fungal-type cell wall"/>
    <property type="evidence" value="ECO:0007669"/>
    <property type="project" value="TreeGrafter"/>
</dbReference>
<dbReference type="GO" id="GO:0008843">
    <property type="term" value="F:endochitinase activity"/>
    <property type="evidence" value="ECO:0007669"/>
    <property type="project" value="UniProtKB-EC"/>
</dbReference>
<keyword evidence="10" id="KW-0326">Glycosidase</keyword>
<evidence type="ECO:0000256" key="1">
    <source>
        <dbReference type="ARBA" id="ARBA00000822"/>
    </source>
</evidence>
<comment type="caution">
    <text evidence="17">The sequence shown here is derived from an EMBL/GenBank/DDBJ whole genome shotgun (WGS) entry which is preliminary data.</text>
</comment>
<dbReference type="Gene3D" id="2.60.120.200">
    <property type="match status" value="1"/>
</dbReference>
<dbReference type="InterPro" id="IPR000757">
    <property type="entry name" value="Beta-glucanase-like"/>
</dbReference>
<dbReference type="PANTHER" id="PTHR10963">
    <property type="entry name" value="GLYCOSYL HYDROLASE-RELATED"/>
    <property type="match status" value="1"/>
</dbReference>
<dbReference type="Proteomes" id="UP001265746">
    <property type="component" value="Unassembled WGS sequence"/>
</dbReference>
<dbReference type="GO" id="GO:0016020">
    <property type="term" value="C:membrane"/>
    <property type="evidence" value="ECO:0007669"/>
    <property type="project" value="UniProtKB-SubCell"/>
</dbReference>
<keyword evidence="8 14" id="KW-0472">Membrane</keyword>
<keyword evidence="9" id="KW-0325">Glycoprotein</keyword>
<evidence type="ECO:0000259" key="16">
    <source>
        <dbReference type="PROSITE" id="PS51762"/>
    </source>
</evidence>
<evidence type="ECO:0000256" key="7">
    <source>
        <dbReference type="ARBA" id="ARBA00022801"/>
    </source>
</evidence>
<evidence type="ECO:0000256" key="4">
    <source>
        <dbReference type="ARBA" id="ARBA00022676"/>
    </source>
</evidence>
<sequence length="429" mass="46684">MPSLRSFLLPAAVLLGAAQVALGQTTTDCNPLNSTCPADPAFGTDYNFVFNATPAEGAWENHVGKVTYSDDGAEFTINKQGDSPTIRTKFYIFFGRVEVWWKVAPGQGIISSLMLLSDDLDEVDWEFLGGDGKHVETNYFGKGVGNYTWMREYEIQGGTTSDYHNYTLDWTNSSLSWYIDGEQVRQLTPAEANNTLSYPQSPMRLSLGIWAGGDPTMPKGTIEWAGGETDYTKTPYSMYVKSCRITDYGRGTEYKYSDMSGTWQSIEEVESEKNSTAAEAVNAEPEKSVSEKFNELPTGAKSAVFACSAAAAVGLVVASAFYCFRQRKRGQQEAQMAVARAEEERMEMERYKAAGVNPDGFTDVAPTPNEKFGAAAASRPLLNNGASGSPPGTPHDGQNPYTDGFSPLGSGNGGFSSNPHAGRNDNYFR</sequence>
<organism evidence="17 18">
    <name type="scientific">Phomopsis amygdali</name>
    <name type="common">Fusicoccum amygdali</name>
    <dbReference type="NCBI Taxonomy" id="1214568"/>
    <lineage>
        <taxon>Eukaryota</taxon>
        <taxon>Fungi</taxon>
        <taxon>Dikarya</taxon>
        <taxon>Ascomycota</taxon>
        <taxon>Pezizomycotina</taxon>
        <taxon>Sordariomycetes</taxon>
        <taxon>Sordariomycetidae</taxon>
        <taxon>Diaporthales</taxon>
        <taxon>Diaporthaceae</taxon>
        <taxon>Diaporthe</taxon>
    </lineage>
</organism>
<dbReference type="EMBL" id="JAUJFL010000006">
    <property type="protein sequence ID" value="KAK2600434.1"/>
    <property type="molecule type" value="Genomic_DNA"/>
</dbReference>
<keyword evidence="14" id="KW-0812">Transmembrane</keyword>
<keyword evidence="5" id="KW-0808">Transferase</keyword>
<keyword evidence="11" id="KW-0961">Cell wall biogenesis/degradation</keyword>
<feature type="domain" description="GH16" evidence="16">
    <location>
        <begin position="25"/>
        <end position="240"/>
    </location>
</feature>
<comment type="subcellular location">
    <subcellularLocation>
        <location evidence="2">Membrane</location>
    </subcellularLocation>
</comment>
<evidence type="ECO:0000256" key="12">
    <source>
        <dbReference type="ARBA" id="ARBA00038074"/>
    </source>
</evidence>
<keyword evidence="6 15" id="KW-0732">Signal</keyword>
<dbReference type="PANTHER" id="PTHR10963:SF27">
    <property type="entry name" value="GLYCOSIDASE-RELATED"/>
    <property type="match status" value="1"/>
</dbReference>
<dbReference type="Pfam" id="PF00722">
    <property type="entry name" value="Glyco_hydro_16"/>
    <property type="match status" value="1"/>
</dbReference>
<evidence type="ECO:0000256" key="5">
    <source>
        <dbReference type="ARBA" id="ARBA00022679"/>
    </source>
</evidence>
<evidence type="ECO:0000313" key="17">
    <source>
        <dbReference type="EMBL" id="KAK2600435.1"/>
    </source>
</evidence>
<dbReference type="GO" id="GO:0005975">
    <property type="term" value="P:carbohydrate metabolic process"/>
    <property type="evidence" value="ECO:0007669"/>
    <property type="project" value="InterPro"/>
</dbReference>
<gene>
    <name evidence="17" type="ORF">N8I77_009966</name>
</gene>
<evidence type="ECO:0000256" key="13">
    <source>
        <dbReference type="SAM" id="MobiDB-lite"/>
    </source>
</evidence>
<evidence type="ECO:0000256" key="11">
    <source>
        <dbReference type="ARBA" id="ARBA00023316"/>
    </source>
</evidence>
<evidence type="ECO:0000256" key="2">
    <source>
        <dbReference type="ARBA" id="ARBA00004370"/>
    </source>
</evidence>
<name>A0AAD9S616_PHOAM</name>
<evidence type="ECO:0000256" key="10">
    <source>
        <dbReference type="ARBA" id="ARBA00023295"/>
    </source>
</evidence>
<evidence type="ECO:0000256" key="3">
    <source>
        <dbReference type="ARBA" id="ARBA00012729"/>
    </source>
</evidence>
<feature type="region of interest" description="Disordered" evidence="13">
    <location>
        <begin position="380"/>
        <end position="429"/>
    </location>
</feature>
<dbReference type="GO" id="GO:0016757">
    <property type="term" value="F:glycosyltransferase activity"/>
    <property type="evidence" value="ECO:0007669"/>
    <property type="project" value="UniProtKB-KW"/>
</dbReference>
<feature type="signal peptide" evidence="15">
    <location>
        <begin position="1"/>
        <end position="23"/>
    </location>
</feature>
<dbReference type="EC" id="3.2.1.14" evidence="3"/>
<reference evidence="17" key="1">
    <citation type="submission" date="2023-06" db="EMBL/GenBank/DDBJ databases">
        <authorList>
            <person name="Noh H."/>
        </authorList>
    </citation>
    <scope>NUCLEOTIDE SEQUENCE</scope>
    <source>
        <strain evidence="17">DUCC20226</strain>
    </source>
</reference>
<evidence type="ECO:0000256" key="8">
    <source>
        <dbReference type="ARBA" id="ARBA00023136"/>
    </source>
</evidence>
<protein>
    <recommendedName>
        <fullName evidence="3">chitinase</fullName>
        <ecNumber evidence="3">3.2.1.14</ecNumber>
    </recommendedName>
</protein>
<keyword evidence="4" id="KW-0328">Glycosyltransferase</keyword>
<dbReference type="CDD" id="cd02183">
    <property type="entry name" value="GH16_fungal_CRH1_transglycosylase"/>
    <property type="match status" value="1"/>
</dbReference>
<feature type="transmembrane region" description="Helical" evidence="14">
    <location>
        <begin position="303"/>
        <end position="324"/>
    </location>
</feature>
<comment type="catalytic activity">
    <reaction evidence="1">
        <text>Random endo-hydrolysis of N-acetyl-beta-D-glucosaminide (1-&gt;4)-beta-linkages in chitin and chitodextrins.</text>
        <dbReference type="EC" id="3.2.1.14"/>
    </reaction>
</comment>